<dbReference type="PANTHER" id="PTHR42663">
    <property type="entry name" value="HYDROLASE C777.06C-RELATED-RELATED"/>
    <property type="match status" value="1"/>
</dbReference>
<dbReference type="SUPFAM" id="SSF56281">
    <property type="entry name" value="Metallo-hydrolase/oxidoreductase"/>
    <property type="match status" value="1"/>
</dbReference>
<name>A0A0X3BMZ7_9EURY</name>
<dbReference type="CDD" id="cd16279">
    <property type="entry name" value="metallo-hydrolase-like_MBL-fold"/>
    <property type="match status" value="1"/>
</dbReference>
<feature type="domain" description="Metallo-beta-lactamase" evidence="1">
    <location>
        <begin position="44"/>
        <end position="229"/>
    </location>
</feature>
<dbReference type="PANTHER" id="PTHR42663:SF12">
    <property type="entry name" value="ATP-BINDING PROTEIN PHNP"/>
    <property type="match status" value="1"/>
</dbReference>
<dbReference type="Pfam" id="PF12706">
    <property type="entry name" value="Lactamase_B_2"/>
    <property type="match status" value="1"/>
</dbReference>
<dbReference type="Gene3D" id="3.60.15.10">
    <property type="entry name" value="Ribonuclease Z/Hydroxyacylglutathione hydrolase-like"/>
    <property type="match status" value="1"/>
</dbReference>
<organism evidence="2 3">
    <name type="scientific">Methanoculleus bourgensis</name>
    <dbReference type="NCBI Taxonomy" id="83986"/>
    <lineage>
        <taxon>Archaea</taxon>
        <taxon>Methanobacteriati</taxon>
        <taxon>Methanobacteriota</taxon>
        <taxon>Stenosarchaea group</taxon>
        <taxon>Methanomicrobia</taxon>
        <taxon>Methanomicrobiales</taxon>
        <taxon>Methanomicrobiaceae</taxon>
        <taxon>Methanoculleus</taxon>
    </lineage>
</organism>
<reference evidence="2 3" key="1">
    <citation type="submission" date="2016-01" db="EMBL/GenBank/DDBJ databases">
        <authorList>
            <person name="Manzoor S."/>
        </authorList>
    </citation>
    <scope>NUCLEOTIDE SEQUENCE [LARGE SCALE GENOMIC DNA]</scope>
    <source>
        <strain evidence="2">Methanoculleus sp MAB1</strain>
    </source>
</reference>
<proteinExistence type="predicted"/>
<dbReference type="GO" id="GO:0016740">
    <property type="term" value="F:transferase activity"/>
    <property type="evidence" value="ECO:0007669"/>
    <property type="project" value="UniProtKB-KW"/>
</dbReference>
<gene>
    <name evidence="2" type="primary">phnP</name>
    <name evidence="2" type="ORF">MMAB1_2056</name>
</gene>
<evidence type="ECO:0000313" key="2">
    <source>
        <dbReference type="EMBL" id="CVK33269.1"/>
    </source>
</evidence>
<evidence type="ECO:0000259" key="1">
    <source>
        <dbReference type="SMART" id="SM00849"/>
    </source>
</evidence>
<accession>A0A0X3BMZ7</accession>
<dbReference type="InterPro" id="IPR036866">
    <property type="entry name" value="RibonucZ/Hydroxyglut_hydro"/>
</dbReference>
<dbReference type="Proteomes" id="UP000069850">
    <property type="component" value="Chromosome 1"/>
</dbReference>
<dbReference type="InterPro" id="IPR001279">
    <property type="entry name" value="Metallo-B-lactamas"/>
</dbReference>
<protein>
    <submittedName>
        <fullName evidence="2">Octanoyltransferase</fullName>
    </submittedName>
</protein>
<dbReference type="EMBL" id="LT158599">
    <property type="protein sequence ID" value="CVK33269.1"/>
    <property type="molecule type" value="Genomic_DNA"/>
</dbReference>
<dbReference type="GeneID" id="27137784"/>
<sequence length="250" mass="28252">MSSATPDTDMQITLLGTGDAIGTPKVGCDCETCRTMTAAGRSRLRTSLLIETEGKHILIESSPDLRQQLLRACSPHIDAVIWSHGHYDHFIGFGEFYRVQKVPPAYAAPPVMNYCSRYLHFLPFEKHPIPVYEPFDLFGVTFTFFPVNHPPIYTCGLLIEHDSVTVVYTSDTREDIPEKSRDLLCSADIDLLFVDGIAPEGYNITKHMNYAEAVRFARDVGARDYRCVHMSHMVPPEMPHAGYDMETFCW</sequence>
<dbReference type="RefSeq" id="WP_082864865.1">
    <property type="nucleotide sequence ID" value="NZ_LT158599.1"/>
</dbReference>
<dbReference type="SMART" id="SM00849">
    <property type="entry name" value="Lactamase_B"/>
    <property type="match status" value="1"/>
</dbReference>
<evidence type="ECO:0000313" key="3">
    <source>
        <dbReference type="Proteomes" id="UP000069850"/>
    </source>
</evidence>
<dbReference type="AlphaFoldDB" id="A0A0X3BMZ7"/>
<keyword evidence="2" id="KW-0808">Transferase</keyword>
<dbReference type="KEGG" id="mema:MMAB1_2056"/>